<sequence>MGDFIGTFVNVVSLLEMAYNLYQGVRAAPQEISMAAEYVHAMELVLQGVKSDIIDTKTSFYYKPDARSKALKSNLHSHLSLCKKSLFNAQKLLEKYNDFRNKGVKFWNKFRWSVEGKKEMADVKLDLVLSNVQLDLFMSKIGLGVLWKVEALVEAFARRFDALERLMMQRLGGDEVFHQQDGTTKKIPQNKGRSGSNNVKRVLVVSLIVARLKALLRKKRMKKMQKEVLEKRKKQQNKGPCKIRPSTKRVDSGFAPNKRRNSLLKSYASDIAVANDTPPSKPLRPRTPSPIRGDPLAGSSLRRSSSIEGFLGGYNTKIGVPKQEKEYLECWRVGTGSPVLGPKINKFLQHKRGQAQLKKMAEVLKEASMYDKRCLTGKDPRVKLIIKKRNEDEKKKRSGKKWVLVAARLMKRDPGRTGMVVVEKALVVLARVKAG</sequence>
<evidence type="ECO:0000313" key="3">
    <source>
        <dbReference type="Proteomes" id="UP000799536"/>
    </source>
</evidence>
<dbReference type="EMBL" id="ML994368">
    <property type="protein sequence ID" value="KAF2196545.1"/>
    <property type="molecule type" value="Genomic_DNA"/>
</dbReference>
<feature type="region of interest" description="Disordered" evidence="1">
    <location>
        <begin position="223"/>
        <end position="257"/>
    </location>
</feature>
<dbReference type="AlphaFoldDB" id="A0A9P4JCB4"/>
<keyword evidence="3" id="KW-1185">Reference proteome</keyword>
<feature type="compositionally biased region" description="Pro residues" evidence="1">
    <location>
        <begin position="279"/>
        <end position="288"/>
    </location>
</feature>
<reference evidence="2" key="1">
    <citation type="journal article" date="2020" name="Stud. Mycol.">
        <title>101 Dothideomycetes genomes: a test case for predicting lifestyles and emergence of pathogens.</title>
        <authorList>
            <person name="Haridas S."/>
            <person name="Albert R."/>
            <person name="Binder M."/>
            <person name="Bloem J."/>
            <person name="Labutti K."/>
            <person name="Salamov A."/>
            <person name="Andreopoulos B."/>
            <person name="Baker S."/>
            <person name="Barry K."/>
            <person name="Bills G."/>
            <person name="Bluhm B."/>
            <person name="Cannon C."/>
            <person name="Castanera R."/>
            <person name="Culley D."/>
            <person name="Daum C."/>
            <person name="Ezra D."/>
            <person name="Gonzalez J."/>
            <person name="Henrissat B."/>
            <person name="Kuo A."/>
            <person name="Liang C."/>
            <person name="Lipzen A."/>
            <person name="Lutzoni F."/>
            <person name="Magnuson J."/>
            <person name="Mondo S."/>
            <person name="Nolan M."/>
            <person name="Ohm R."/>
            <person name="Pangilinan J."/>
            <person name="Park H.-J."/>
            <person name="Ramirez L."/>
            <person name="Alfaro M."/>
            <person name="Sun H."/>
            <person name="Tritt A."/>
            <person name="Yoshinaga Y."/>
            <person name="Zwiers L.-H."/>
            <person name="Turgeon B."/>
            <person name="Goodwin S."/>
            <person name="Spatafora J."/>
            <person name="Crous P."/>
            <person name="Grigoriev I."/>
        </authorList>
    </citation>
    <scope>NUCLEOTIDE SEQUENCE</scope>
    <source>
        <strain evidence="2">ATCC 74209</strain>
    </source>
</reference>
<name>A0A9P4JCB4_9PLEO</name>
<protein>
    <submittedName>
        <fullName evidence="2">Uncharacterized protein</fullName>
    </submittedName>
</protein>
<evidence type="ECO:0000256" key="1">
    <source>
        <dbReference type="SAM" id="MobiDB-lite"/>
    </source>
</evidence>
<organism evidence="2 3">
    <name type="scientific">Delitschia confertaspora ATCC 74209</name>
    <dbReference type="NCBI Taxonomy" id="1513339"/>
    <lineage>
        <taxon>Eukaryota</taxon>
        <taxon>Fungi</taxon>
        <taxon>Dikarya</taxon>
        <taxon>Ascomycota</taxon>
        <taxon>Pezizomycotina</taxon>
        <taxon>Dothideomycetes</taxon>
        <taxon>Pleosporomycetidae</taxon>
        <taxon>Pleosporales</taxon>
        <taxon>Delitschiaceae</taxon>
        <taxon>Delitschia</taxon>
    </lineage>
</organism>
<dbReference type="Proteomes" id="UP000799536">
    <property type="component" value="Unassembled WGS sequence"/>
</dbReference>
<proteinExistence type="predicted"/>
<feature type="region of interest" description="Disordered" evidence="1">
    <location>
        <begin position="270"/>
        <end position="301"/>
    </location>
</feature>
<accession>A0A9P4JCB4</accession>
<comment type="caution">
    <text evidence="2">The sequence shown here is derived from an EMBL/GenBank/DDBJ whole genome shotgun (WGS) entry which is preliminary data.</text>
</comment>
<gene>
    <name evidence="2" type="ORF">GQ43DRAFT_435917</name>
</gene>
<evidence type="ECO:0000313" key="2">
    <source>
        <dbReference type="EMBL" id="KAF2196545.1"/>
    </source>
</evidence>
<dbReference type="OrthoDB" id="3937014at2759"/>